<gene>
    <name evidence="1" type="ORF">AQS8620_01348</name>
</gene>
<dbReference type="CDD" id="cd16439">
    <property type="entry name" value="beta_Kdo_transferase_KpsC_2"/>
    <property type="match status" value="1"/>
</dbReference>
<proteinExistence type="predicted"/>
<dbReference type="InterPro" id="IPR007833">
    <property type="entry name" value="Capsule_polysaccharide_synth"/>
</dbReference>
<dbReference type="EMBL" id="FWFS01000004">
    <property type="protein sequence ID" value="SLN37155.1"/>
    <property type="molecule type" value="Genomic_DNA"/>
</dbReference>
<name>A0A1Y5SCB0_9RHOB</name>
<accession>A0A1Y5SCB0</accession>
<dbReference type="CDD" id="cd16440">
    <property type="entry name" value="beta_Kdo_transferase_KpsC_1"/>
    <property type="match status" value="1"/>
</dbReference>
<organism evidence="1 2">
    <name type="scientific">Aquimixticola soesokkakensis</name>
    <dbReference type="NCBI Taxonomy" id="1519096"/>
    <lineage>
        <taxon>Bacteria</taxon>
        <taxon>Pseudomonadati</taxon>
        <taxon>Pseudomonadota</taxon>
        <taxon>Alphaproteobacteria</taxon>
        <taxon>Rhodobacterales</taxon>
        <taxon>Paracoccaceae</taxon>
        <taxon>Aquimixticola</taxon>
    </lineage>
</organism>
<evidence type="ECO:0000313" key="1">
    <source>
        <dbReference type="EMBL" id="SLN37155.1"/>
    </source>
</evidence>
<sequence>MSRYDPDRPAAEQPSRRVFFYNLGFARDKRLRRIMALAGTPLHLGRPRADDGVAVWGHSPYAARGEAVAARYGAAVLRVEDAFLRSVLPARAPRERGVDPGPMGLLIDRRGVHFDSRQPSDLEHLLASDPLDDAALLNRARAAMDWMRMSHLSKYNAYSLEKPLPNAPYVLVIDQTRGDASIKYGGANDEMFAEMLVFAQEENPGAKIIIKSHPETSAGARSGHFGPQHLRPNVEILTDPVSPWALMEGAIAVYTVSSQMGFEAILAGHRPRVFGQPWYSGWGLTQDENPVARRERRLTRAQLFAGGMMLYPHWYDPYRDRLCEIEDVLAALEAQTRAWREDRHGYVASGMRLWKRRSLSRFYGGNIVFTNRPKRIAKLKADGRRAMIWAAKGNADLRVEDGFLRSKGLGADLVPPASLVADDCGIYYDPQSPSRLERMIADNTDLPLHKSNRAEAVLTRITRASLTKYNIGGDAPALPEGQRILVVGQVEDDASIRTGAQEVRTNAALLQAARAARPDAILIYKPHPDVEKGLRAGAVDSAATLADVVVPKADPVALIAAVDEVWTITSLLGFEALLRDRKVVTLGAPFYAGYGLTEDRGSVPARRGGRAGLLALIHAAYIDYPRYYDAKTGLPCPVEVIIDRLESGTVPRSGLALRLLAKAQGAAASYAHLWR</sequence>
<reference evidence="1 2" key="1">
    <citation type="submission" date="2017-03" db="EMBL/GenBank/DDBJ databases">
        <authorList>
            <person name="Afonso C.L."/>
            <person name="Miller P.J."/>
            <person name="Scott M.A."/>
            <person name="Spackman E."/>
            <person name="Goraichik I."/>
            <person name="Dimitrov K.M."/>
            <person name="Suarez D.L."/>
            <person name="Swayne D.E."/>
        </authorList>
    </citation>
    <scope>NUCLEOTIDE SEQUENCE [LARGE SCALE GENOMIC DNA]</scope>
    <source>
        <strain evidence="1 2">CECT 8620</strain>
    </source>
</reference>
<dbReference type="Pfam" id="PF05159">
    <property type="entry name" value="Capsule_synth"/>
    <property type="match status" value="4"/>
</dbReference>
<keyword evidence="2" id="KW-1185">Reference proteome</keyword>
<protein>
    <submittedName>
        <fullName evidence="1">Capsule polysaccharide biosynthesis protein</fullName>
    </submittedName>
</protein>
<evidence type="ECO:0000313" key="2">
    <source>
        <dbReference type="Proteomes" id="UP000193862"/>
    </source>
</evidence>
<dbReference type="GO" id="GO:0000271">
    <property type="term" value="P:polysaccharide biosynthetic process"/>
    <property type="evidence" value="ECO:0007669"/>
    <property type="project" value="InterPro"/>
</dbReference>
<dbReference type="AlphaFoldDB" id="A0A1Y5SCB0"/>
<dbReference type="Proteomes" id="UP000193862">
    <property type="component" value="Unassembled WGS sequence"/>
</dbReference>
<dbReference type="GO" id="GO:0015774">
    <property type="term" value="P:polysaccharide transport"/>
    <property type="evidence" value="ECO:0007669"/>
    <property type="project" value="InterPro"/>
</dbReference>